<dbReference type="PROSITE" id="PS00108">
    <property type="entry name" value="PROTEIN_KINASE_ST"/>
    <property type="match status" value="1"/>
</dbReference>
<comment type="catalytic activity">
    <reaction evidence="21">
        <text>L-threonyl-[protein] + ATP = O-phospho-L-threonyl-[protein] + ADP + H(+)</text>
        <dbReference type="Rhea" id="RHEA:46608"/>
        <dbReference type="Rhea" id="RHEA-COMP:11060"/>
        <dbReference type="Rhea" id="RHEA-COMP:11605"/>
        <dbReference type="ChEBI" id="CHEBI:15378"/>
        <dbReference type="ChEBI" id="CHEBI:30013"/>
        <dbReference type="ChEBI" id="CHEBI:30616"/>
        <dbReference type="ChEBI" id="CHEBI:61977"/>
        <dbReference type="ChEBI" id="CHEBI:456216"/>
        <dbReference type="EC" id="2.7.11.1"/>
    </reaction>
</comment>
<dbReference type="GO" id="GO:0004674">
    <property type="term" value="F:protein serine/threonine kinase activity"/>
    <property type="evidence" value="ECO:0007669"/>
    <property type="project" value="UniProtKB-KW"/>
</dbReference>
<evidence type="ECO:0000256" key="1">
    <source>
        <dbReference type="ARBA" id="ARBA00001936"/>
    </source>
</evidence>
<keyword evidence="28" id="KW-1185">Reference proteome</keyword>
<dbReference type="CDD" id="cd14119">
    <property type="entry name" value="STKc_LKB1"/>
    <property type="match status" value="1"/>
</dbReference>
<dbReference type="GO" id="GO:0030010">
    <property type="term" value="P:establishment of cell polarity"/>
    <property type="evidence" value="ECO:0007669"/>
    <property type="project" value="InterPro"/>
</dbReference>
<evidence type="ECO:0000259" key="26">
    <source>
        <dbReference type="PROSITE" id="PS50011"/>
    </source>
</evidence>
<evidence type="ECO:0000256" key="3">
    <source>
        <dbReference type="ARBA" id="ARBA00004123"/>
    </source>
</evidence>
<keyword evidence="8 25" id="KW-0723">Serine/threonine-protein kinase</keyword>
<dbReference type="SMART" id="SM00220">
    <property type="entry name" value="S_TKc"/>
    <property type="match status" value="1"/>
</dbReference>
<dbReference type="InterPro" id="IPR039154">
    <property type="entry name" value="LKB1_c"/>
</dbReference>
<comment type="cofactor">
    <cofactor evidence="2">
        <name>Mg(2+)</name>
        <dbReference type="ChEBI" id="CHEBI:18420"/>
    </cofactor>
</comment>
<dbReference type="SUPFAM" id="SSF56112">
    <property type="entry name" value="Protein kinase-like (PK-like)"/>
    <property type="match status" value="1"/>
</dbReference>
<evidence type="ECO:0000256" key="18">
    <source>
        <dbReference type="ARBA" id="ARBA00023211"/>
    </source>
</evidence>
<evidence type="ECO:0000256" key="11">
    <source>
        <dbReference type="ARBA" id="ARBA00022703"/>
    </source>
</evidence>
<keyword evidence="20" id="KW-0131">Cell cycle</keyword>
<evidence type="ECO:0000313" key="28">
    <source>
        <dbReference type="Proteomes" id="UP000694383"/>
    </source>
</evidence>
<comment type="catalytic activity">
    <reaction evidence="22">
        <text>L-seryl-[protein] + ATP = O-phospho-L-seryl-[protein] + ADP + H(+)</text>
        <dbReference type="Rhea" id="RHEA:17989"/>
        <dbReference type="Rhea" id="RHEA-COMP:9863"/>
        <dbReference type="Rhea" id="RHEA-COMP:11604"/>
        <dbReference type="ChEBI" id="CHEBI:15378"/>
        <dbReference type="ChEBI" id="CHEBI:29999"/>
        <dbReference type="ChEBI" id="CHEBI:30616"/>
        <dbReference type="ChEBI" id="CHEBI:83421"/>
        <dbReference type="ChEBI" id="CHEBI:456216"/>
        <dbReference type="EC" id="2.7.11.1"/>
    </reaction>
</comment>
<evidence type="ECO:0000256" key="5">
    <source>
        <dbReference type="ARBA" id="ARBA00009985"/>
    </source>
</evidence>
<dbReference type="InterPro" id="IPR017441">
    <property type="entry name" value="Protein_kinase_ATP_BS"/>
</dbReference>
<evidence type="ECO:0000256" key="8">
    <source>
        <dbReference type="ARBA" id="ARBA00022527"/>
    </source>
</evidence>
<keyword evidence="11" id="KW-0053">Apoptosis</keyword>
<evidence type="ECO:0000256" key="23">
    <source>
        <dbReference type="ARBA" id="ARBA00068788"/>
    </source>
</evidence>
<evidence type="ECO:0000256" key="6">
    <source>
        <dbReference type="ARBA" id="ARBA00012513"/>
    </source>
</evidence>
<evidence type="ECO:0000256" key="25">
    <source>
        <dbReference type="RuleBase" id="RU000304"/>
    </source>
</evidence>
<dbReference type="GO" id="GO:0042593">
    <property type="term" value="P:glucose homeostasis"/>
    <property type="evidence" value="ECO:0007669"/>
    <property type="project" value="InterPro"/>
</dbReference>
<name>A0A8C7ZR16_9TELE</name>
<dbReference type="GO" id="GO:0005634">
    <property type="term" value="C:nucleus"/>
    <property type="evidence" value="ECO:0007669"/>
    <property type="project" value="UniProtKB-SubCell"/>
</dbReference>
<feature type="binding site" evidence="24">
    <location>
        <position position="76"/>
    </location>
    <ligand>
        <name>ATP</name>
        <dbReference type="ChEBI" id="CHEBI:30616"/>
    </ligand>
</feature>
<dbReference type="GO" id="GO:0046872">
    <property type="term" value="F:metal ion binding"/>
    <property type="evidence" value="ECO:0007669"/>
    <property type="project" value="UniProtKB-KW"/>
</dbReference>
<dbReference type="GO" id="GO:0035556">
    <property type="term" value="P:intracellular signal transduction"/>
    <property type="evidence" value="ECO:0007669"/>
    <property type="project" value="TreeGrafter"/>
</dbReference>
<dbReference type="Pfam" id="PF00069">
    <property type="entry name" value="Pkinase"/>
    <property type="match status" value="1"/>
</dbReference>
<dbReference type="PANTHER" id="PTHR24346:SF94">
    <property type="entry name" value="NON-SPECIFIC SERINE_THREONINE PROTEIN KINASE"/>
    <property type="match status" value="1"/>
</dbReference>
<evidence type="ECO:0000256" key="9">
    <source>
        <dbReference type="ARBA" id="ARBA00022553"/>
    </source>
</evidence>
<keyword evidence="16 24" id="KW-0067">ATP-binding</keyword>
<organism evidence="27 28">
    <name type="scientific">Oryzias sinensis</name>
    <name type="common">Chinese medaka</name>
    <dbReference type="NCBI Taxonomy" id="183150"/>
    <lineage>
        <taxon>Eukaryota</taxon>
        <taxon>Metazoa</taxon>
        <taxon>Chordata</taxon>
        <taxon>Craniata</taxon>
        <taxon>Vertebrata</taxon>
        <taxon>Euteleostomi</taxon>
        <taxon>Actinopterygii</taxon>
        <taxon>Neopterygii</taxon>
        <taxon>Teleostei</taxon>
        <taxon>Neoteleostei</taxon>
        <taxon>Acanthomorphata</taxon>
        <taxon>Ovalentaria</taxon>
        <taxon>Atherinomorphae</taxon>
        <taxon>Beloniformes</taxon>
        <taxon>Adrianichthyidae</taxon>
        <taxon>Oryziinae</taxon>
        <taxon>Oryzias</taxon>
    </lineage>
</organism>
<evidence type="ECO:0000256" key="16">
    <source>
        <dbReference type="ARBA" id="ARBA00022840"/>
    </source>
</evidence>
<dbReference type="PANTHER" id="PTHR24346">
    <property type="entry name" value="MAP/MICROTUBULE AFFINITY-REGULATING KINASE"/>
    <property type="match status" value="1"/>
</dbReference>
<dbReference type="Proteomes" id="UP000694383">
    <property type="component" value="Unplaced"/>
</dbReference>
<dbReference type="InterPro" id="IPR008271">
    <property type="entry name" value="Ser/Thr_kinase_AS"/>
</dbReference>
<evidence type="ECO:0000256" key="24">
    <source>
        <dbReference type="PROSITE-ProRule" id="PRU10141"/>
    </source>
</evidence>
<reference evidence="27" key="2">
    <citation type="submission" date="2025-09" db="UniProtKB">
        <authorList>
            <consortium name="Ensembl"/>
        </authorList>
    </citation>
    <scope>IDENTIFICATION</scope>
</reference>
<dbReference type="FunFam" id="1.10.510.10:FF:000245">
    <property type="entry name" value="serine/threonine-protein kinase STK11"/>
    <property type="match status" value="1"/>
</dbReference>
<dbReference type="InterPro" id="IPR000719">
    <property type="entry name" value="Prot_kinase_dom"/>
</dbReference>
<keyword evidence="10" id="KW-0808">Transferase</keyword>
<dbReference type="GO" id="GO:0001558">
    <property type="term" value="P:regulation of cell growth"/>
    <property type="evidence" value="ECO:0007669"/>
    <property type="project" value="InterPro"/>
</dbReference>
<protein>
    <recommendedName>
        <fullName evidence="23">Serine/threonine-protein kinase STK11</fullName>
        <ecNumber evidence="6">2.7.11.1</ecNumber>
    </recommendedName>
</protein>
<evidence type="ECO:0000256" key="15">
    <source>
        <dbReference type="ARBA" id="ARBA00022777"/>
    </source>
</evidence>
<evidence type="ECO:0000256" key="21">
    <source>
        <dbReference type="ARBA" id="ARBA00047899"/>
    </source>
</evidence>
<keyword evidence="18" id="KW-0464">Manganese</keyword>
<reference evidence="27" key="1">
    <citation type="submission" date="2025-08" db="UniProtKB">
        <authorList>
            <consortium name="Ensembl"/>
        </authorList>
    </citation>
    <scope>IDENTIFICATION</scope>
</reference>
<accession>A0A8C7ZR16</accession>
<dbReference type="GeneTree" id="ENSGT00940000158050"/>
<comment type="cofactor">
    <cofactor evidence="1">
        <name>Mn(2+)</name>
        <dbReference type="ChEBI" id="CHEBI:29035"/>
    </cofactor>
</comment>
<keyword evidence="17" id="KW-0460">Magnesium</keyword>
<evidence type="ECO:0000256" key="19">
    <source>
        <dbReference type="ARBA" id="ARBA00023242"/>
    </source>
</evidence>
<sequence>MSAGELHHLDYLNENELMEMDTFIHRIDSTEVIYQPRRKRAKLIGKYLMGDLLGEGSYGKVKEMLDSETLCRRAVKILKKKKLRRIPNGEANVKKEIQLLRRLQHKNVIQLVDVLYNEEKQKIYPQPSFLNYCVCGMQEMLDSVPEKRFPVFQAHGYFCQLIDGLEYLHSQGIVHKDIKPGNLLLTTDGALKISDLGVAEALHPFAEDDTCRTSQGSPAFQPPEIANGLDTFSGFKVDIWSAGVTLYNITTSLYPFEGDNIYKLFENIGKGDYTIPEDCGPLLSDLLRGMLEYDPAQRFSIQNIRQHNWVRKKHPPAEPPVPIPANAESRDPWRSMTVVPYLEDLHGYREEDDDEFYDGEDEIIYTQDFTVPGNTRPTPAPEMTGHDPRRALFGCVCF</sequence>
<keyword evidence="9" id="KW-0597">Phosphoprotein</keyword>
<evidence type="ECO:0000256" key="7">
    <source>
        <dbReference type="ARBA" id="ARBA00022490"/>
    </source>
</evidence>
<dbReference type="EC" id="2.7.11.1" evidence="6"/>
<evidence type="ECO:0000256" key="10">
    <source>
        <dbReference type="ARBA" id="ARBA00022679"/>
    </source>
</evidence>
<dbReference type="GO" id="GO:0006915">
    <property type="term" value="P:apoptotic process"/>
    <property type="evidence" value="ECO:0007669"/>
    <property type="project" value="UniProtKB-KW"/>
</dbReference>
<feature type="domain" description="Protein kinase" evidence="26">
    <location>
        <begin position="47"/>
        <end position="310"/>
    </location>
</feature>
<proteinExistence type="inferred from homology"/>
<evidence type="ECO:0000313" key="27">
    <source>
        <dbReference type="Ensembl" id="ENSOSIP00000046845.1"/>
    </source>
</evidence>
<evidence type="ECO:0000256" key="2">
    <source>
        <dbReference type="ARBA" id="ARBA00001946"/>
    </source>
</evidence>
<dbReference type="GO" id="GO:0005737">
    <property type="term" value="C:cytoplasm"/>
    <property type="evidence" value="ECO:0007669"/>
    <property type="project" value="UniProtKB-SubCell"/>
</dbReference>
<keyword evidence="12" id="KW-0479">Metal-binding</keyword>
<dbReference type="Gene3D" id="1.10.510.10">
    <property type="entry name" value="Transferase(Phosphotransferase) domain 1"/>
    <property type="match status" value="1"/>
</dbReference>
<dbReference type="PROSITE" id="PS50011">
    <property type="entry name" value="PROTEIN_KINASE_DOM"/>
    <property type="match status" value="1"/>
</dbReference>
<dbReference type="AlphaFoldDB" id="A0A8C7ZR16"/>
<dbReference type="InterPro" id="IPR011009">
    <property type="entry name" value="Kinase-like_dom_sf"/>
</dbReference>
<comment type="similarity">
    <text evidence="5">Belongs to the protein kinase superfamily. CAMK Ser/Thr protein kinase family. LKB1 subfamily.</text>
</comment>
<dbReference type="GO" id="GO:0006974">
    <property type="term" value="P:DNA damage response"/>
    <property type="evidence" value="ECO:0007669"/>
    <property type="project" value="UniProtKB-KW"/>
</dbReference>
<keyword evidence="19" id="KW-0539">Nucleus</keyword>
<dbReference type="PROSITE" id="PS00107">
    <property type="entry name" value="PROTEIN_KINASE_ATP"/>
    <property type="match status" value="1"/>
</dbReference>
<evidence type="ECO:0000256" key="20">
    <source>
        <dbReference type="ARBA" id="ARBA00023306"/>
    </source>
</evidence>
<keyword evidence="14" id="KW-0227">DNA damage</keyword>
<evidence type="ECO:0000256" key="13">
    <source>
        <dbReference type="ARBA" id="ARBA00022741"/>
    </source>
</evidence>
<evidence type="ECO:0000256" key="4">
    <source>
        <dbReference type="ARBA" id="ARBA00004496"/>
    </source>
</evidence>
<dbReference type="GO" id="GO:0030295">
    <property type="term" value="F:protein kinase activator activity"/>
    <property type="evidence" value="ECO:0007669"/>
    <property type="project" value="InterPro"/>
</dbReference>
<comment type="subcellular location">
    <subcellularLocation>
        <location evidence="4">Cytoplasm</location>
    </subcellularLocation>
    <subcellularLocation>
        <location evidence="3">Nucleus</location>
    </subcellularLocation>
</comment>
<dbReference type="GO" id="GO:0005524">
    <property type="term" value="F:ATP binding"/>
    <property type="evidence" value="ECO:0007669"/>
    <property type="project" value="UniProtKB-UniRule"/>
</dbReference>
<dbReference type="Ensembl" id="ENSOSIT00000049232.1">
    <property type="protein sequence ID" value="ENSOSIP00000046845.1"/>
    <property type="gene ID" value="ENSOSIG00000022185.1"/>
</dbReference>
<dbReference type="FunFam" id="3.30.200.20:FF:000235">
    <property type="entry name" value="serine/threonine-protein kinase STK11"/>
    <property type="match status" value="1"/>
</dbReference>
<evidence type="ECO:0000256" key="12">
    <source>
        <dbReference type="ARBA" id="ARBA00022723"/>
    </source>
</evidence>
<keyword evidence="7" id="KW-0963">Cytoplasm</keyword>
<evidence type="ECO:0000256" key="22">
    <source>
        <dbReference type="ARBA" id="ARBA00048679"/>
    </source>
</evidence>
<keyword evidence="15" id="KW-0418">Kinase</keyword>
<keyword evidence="13 24" id="KW-0547">Nucleotide-binding</keyword>
<evidence type="ECO:0000256" key="17">
    <source>
        <dbReference type="ARBA" id="ARBA00022842"/>
    </source>
</evidence>
<evidence type="ECO:0000256" key="14">
    <source>
        <dbReference type="ARBA" id="ARBA00022763"/>
    </source>
</evidence>
<dbReference type="Gene3D" id="3.30.200.20">
    <property type="entry name" value="Phosphorylase Kinase, domain 1"/>
    <property type="match status" value="1"/>
</dbReference>